<name>A0A4P6HLU8_9BACT</name>
<dbReference type="KEGG" id="dcb:C3Y92_13420"/>
<dbReference type="Proteomes" id="UP000293296">
    <property type="component" value="Chromosome"/>
</dbReference>
<sequence length="391" mass="40835">MPVHHVPAARQAENGSVVVFSALVMIILAGLATLAVDYGFLQYKRSQLQTAADAAALAGAADLLRNGDDFDAVRATAVDFGQRNLGEQDTVASAVTASDVELLKGDAPAAGATPDTVRVTAGRTAQRGNPVDMFLGPVLGWNTQDLTATASASLFCSDQTKCLKPFSPPAKFTWDDTCDTDKKFKNNGAFDPGSSCELSSVNVLGYDAGDLGTPIVLKLSDSHDTVVPGHFQAVDYPPANTGDPESGAAVYRLNIAGCTASNNTVVREGDELVIEPGNMVGPTNQGLADLIATDPGASWDSATNSVTGSAYTDPMKSPRVALIPFYDPSRPQNSGRNSIYVYQLGAVFIENTNAKGEVVGRFMRGMAVEAKRTAGACDTASVSLYSVGLVK</sequence>
<proteinExistence type="predicted"/>
<keyword evidence="4" id="KW-1185">Reference proteome</keyword>
<dbReference type="AlphaFoldDB" id="A0A4P6HLU8"/>
<evidence type="ECO:0000313" key="3">
    <source>
        <dbReference type="EMBL" id="QAZ68167.1"/>
    </source>
</evidence>
<evidence type="ECO:0000313" key="4">
    <source>
        <dbReference type="Proteomes" id="UP000293296"/>
    </source>
</evidence>
<dbReference type="OrthoDB" id="5447051at2"/>
<dbReference type="EMBL" id="CP026538">
    <property type="protein sequence ID" value="QAZ68167.1"/>
    <property type="molecule type" value="Genomic_DNA"/>
</dbReference>
<evidence type="ECO:0000256" key="1">
    <source>
        <dbReference type="SAM" id="Phobius"/>
    </source>
</evidence>
<reference evidence="3 4" key="1">
    <citation type="submission" date="2018-02" db="EMBL/GenBank/DDBJ databases">
        <title>Genome sequence of Desulfovibrio carbinolicus DSM 3852.</title>
        <authorList>
            <person name="Wilbanks E."/>
            <person name="Skennerton C.T."/>
            <person name="Orphan V.J."/>
        </authorList>
    </citation>
    <scope>NUCLEOTIDE SEQUENCE [LARGE SCALE GENOMIC DNA]</scope>
    <source>
        <strain evidence="3 4">DSM 3852</strain>
    </source>
</reference>
<dbReference type="RefSeq" id="WP_129353396.1">
    <property type="nucleotide sequence ID" value="NZ_CP026538.1"/>
</dbReference>
<dbReference type="InterPro" id="IPR028087">
    <property type="entry name" value="Tad_N"/>
</dbReference>
<feature type="transmembrane region" description="Helical" evidence="1">
    <location>
        <begin position="20"/>
        <end position="41"/>
    </location>
</feature>
<organism evidence="3 4">
    <name type="scientific">Solidesulfovibrio carbinolicus</name>
    <dbReference type="NCBI Taxonomy" id="296842"/>
    <lineage>
        <taxon>Bacteria</taxon>
        <taxon>Pseudomonadati</taxon>
        <taxon>Thermodesulfobacteriota</taxon>
        <taxon>Desulfovibrionia</taxon>
        <taxon>Desulfovibrionales</taxon>
        <taxon>Desulfovibrionaceae</taxon>
        <taxon>Solidesulfovibrio</taxon>
    </lineage>
</organism>
<gene>
    <name evidence="3" type="ORF">C3Y92_13420</name>
</gene>
<protein>
    <recommendedName>
        <fullName evidence="2">Putative Flp pilus-assembly TadG-like N-terminal domain-containing protein</fullName>
    </recommendedName>
</protein>
<feature type="domain" description="Putative Flp pilus-assembly TadG-like N-terminal" evidence="2">
    <location>
        <begin position="15"/>
        <end position="62"/>
    </location>
</feature>
<accession>A0A4P6HLU8</accession>
<keyword evidence="1" id="KW-0812">Transmembrane</keyword>
<keyword evidence="1" id="KW-0472">Membrane</keyword>
<evidence type="ECO:0000259" key="2">
    <source>
        <dbReference type="Pfam" id="PF13400"/>
    </source>
</evidence>
<dbReference type="Pfam" id="PF13400">
    <property type="entry name" value="Tad"/>
    <property type="match status" value="1"/>
</dbReference>
<keyword evidence="1" id="KW-1133">Transmembrane helix</keyword>